<dbReference type="GO" id="GO:0005524">
    <property type="term" value="F:ATP binding"/>
    <property type="evidence" value="ECO:0007669"/>
    <property type="project" value="InterPro"/>
</dbReference>
<sequence>MGAAIGVGMTAEAAERGGADFLLVLNAGRYRVMGAPSIAAMLPLDNANRFTDHFARREILDQVSIPVFFGASAFDPALDLKRFVAGIAAAGYHGIANFPSSIHYDGRFRRALEEAGLGYAREVEMLRLARKAGLATFGYAKTRSEIQSVLEAEVDVLCLNFGWNAGGMRAVAQAFTLEDAADRAQRIFSSVRQARAETICVVEGGPIVNPEDMYRVCRGAKADGYVGGSTLDRMPLEDSVMQKTSAFKAFGVLQQADAAQSRETMRAARLAGITGQSSTVARLLEQLVRLSATSLPVLVVGERGLGRTMLARSLHALGGKRGPLTVLNASDCEVPHEELLFGAEPDFGRVRRRGALDARDGTVIVENAGDLGEAAQQHLLAWLERGTIESVGGTRSYSPQGRLVLIATGTQLSEGRLASELAQRLRSGRIDVQPLRDRPEDIPAHARLYLEAIGEARQMGTLEISADGYRVLFAHDWKENTRELRRVVEQAAVVSDGRAIGSDILRSIIDASHGTDGTGEPLAEKDWILDALRRHRFRRGETATFLGISRKTLYNKMRRAGLLD</sequence>
<dbReference type="EMBL" id="JAAAMJ010000003">
    <property type="protein sequence ID" value="NDV86571.1"/>
    <property type="molecule type" value="Genomic_DNA"/>
</dbReference>
<evidence type="ECO:0000256" key="1">
    <source>
        <dbReference type="ARBA" id="ARBA00022741"/>
    </source>
</evidence>
<keyword evidence="2" id="KW-0067">ATP-binding</keyword>
<dbReference type="GO" id="GO:0006355">
    <property type="term" value="P:regulation of DNA-templated transcription"/>
    <property type="evidence" value="ECO:0007669"/>
    <property type="project" value="InterPro"/>
</dbReference>
<dbReference type="PANTHER" id="PTHR31862:SF1">
    <property type="entry name" value="UPF0261 DOMAIN PROTEIN (AFU_ORTHOLOGUE AFUA_1G10120)"/>
    <property type="match status" value="1"/>
</dbReference>
<evidence type="ECO:0000313" key="7">
    <source>
        <dbReference type="EMBL" id="NDV86571.1"/>
    </source>
</evidence>
<dbReference type="GO" id="GO:0003824">
    <property type="term" value="F:catalytic activity"/>
    <property type="evidence" value="ECO:0007669"/>
    <property type="project" value="InterPro"/>
</dbReference>
<dbReference type="Proteomes" id="UP000476332">
    <property type="component" value="Unassembled WGS sequence"/>
</dbReference>
<dbReference type="PROSITE" id="PS50045">
    <property type="entry name" value="SIGMA54_INTERACT_4"/>
    <property type="match status" value="1"/>
</dbReference>
<dbReference type="Pfam" id="PF02954">
    <property type="entry name" value="HTH_8"/>
    <property type="match status" value="1"/>
</dbReference>
<dbReference type="InterPro" id="IPR009215">
    <property type="entry name" value="TIM-br_IGPS-like"/>
</dbReference>
<evidence type="ECO:0000256" key="3">
    <source>
        <dbReference type="ARBA" id="ARBA00023012"/>
    </source>
</evidence>
<dbReference type="InterPro" id="IPR058031">
    <property type="entry name" value="AAA_lid_NorR"/>
</dbReference>
<organism evidence="7 8">
    <name type="scientific">Aurantimonas aggregata</name>
    <dbReference type="NCBI Taxonomy" id="2047720"/>
    <lineage>
        <taxon>Bacteria</taxon>
        <taxon>Pseudomonadati</taxon>
        <taxon>Pseudomonadota</taxon>
        <taxon>Alphaproteobacteria</taxon>
        <taxon>Hyphomicrobiales</taxon>
        <taxon>Aurantimonadaceae</taxon>
        <taxon>Aurantimonas</taxon>
    </lineage>
</organism>
<dbReference type="InterPro" id="IPR027417">
    <property type="entry name" value="P-loop_NTPase"/>
</dbReference>
<keyword evidence="1" id="KW-0547">Nucleotide-binding</keyword>
<dbReference type="PANTHER" id="PTHR31862">
    <property type="entry name" value="UPF0261 DOMAIN PROTEIN (AFU_ORTHOLOGUE AFUA_1G10120)"/>
    <property type="match status" value="1"/>
</dbReference>
<comment type="caution">
    <text evidence="7">The sequence shown here is derived from an EMBL/GenBank/DDBJ whole genome shotgun (WGS) entry which is preliminary data.</text>
</comment>
<dbReference type="GO" id="GO:0000160">
    <property type="term" value="P:phosphorelay signal transduction system"/>
    <property type="evidence" value="ECO:0007669"/>
    <property type="project" value="UniProtKB-KW"/>
</dbReference>
<dbReference type="SUPFAM" id="SSF46689">
    <property type="entry name" value="Homeodomain-like"/>
    <property type="match status" value="1"/>
</dbReference>
<dbReference type="Gene3D" id="1.10.10.60">
    <property type="entry name" value="Homeodomain-like"/>
    <property type="match status" value="1"/>
</dbReference>
<keyword evidence="5" id="KW-0804">Transcription</keyword>
<evidence type="ECO:0000256" key="2">
    <source>
        <dbReference type="ARBA" id="ARBA00022840"/>
    </source>
</evidence>
<dbReference type="InterPro" id="IPR002197">
    <property type="entry name" value="HTH_Fis"/>
</dbReference>
<dbReference type="Gene3D" id="3.20.20.70">
    <property type="entry name" value="Aldolase class I"/>
    <property type="match status" value="1"/>
</dbReference>
<dbReference type="InterPro" id="IPR051353">
    <property type="entry name" value="Tobamovirus_resist_UPF0261"/>
</dbReference>
<protein>
    <submittedName>
        <fullName evidence="7">Sigma-54-dependent Fis family transcriptional regulator</fullName>
    </submittedName>
</protein>
<dbReference type="AlphaFoldDB" id="A0A6L9MFV5"/>
<dbReference type="InterPro" id="IPR002078">
    <property type="entry name" value="Sigma_54_int"/>
</dbReference>
<dbReference type="InterPro" id="IPR009057">
    <property type="entry name" value="Homeodomain-like_sf"/>
</dbReference>
<dbReference type="Pfam" id="PF09370">
    <property type="entry name" value="PEP_hydrolase"/>
    <property type="match status" value="1"/>
</dbReference>
<dbReference type="Gene3D" id="3.40.50.300">
    <property type="entry name" value="P-loop containing nucleotide triphosphate hydrolases"/>
    <property type="match status" value="1"/>
</dbReference>
<reference evidence="7 8" key="1">
    <citation type="submission" date="2020-01" db="EMBL/GenBank/DDBJ databases">
        <title>Genomes of bacteria type strains.</title>
        <authorList>
            <person name="Chen J."/>
            <person name="Zhu S."/>
            <person name="Chen J."/>
        </authorList>
    </citation>
    <scope>NUCLEOTIDE SEQUENCE [LARGE SCALE GENOMIC DNA]</scope>
    <source>
        <strain evidence="7 8">KCTC 52919</strain>
    </source>
</reference>
<dbReference type="Gene3D" id="1.10.8.60">
    <property type="match status" value="1"/>
</dbReference>
<gene>
    <name evidence="7" type="ORF">GTW51_07645</name>
</gene>
<dbReference type="SUPFAM" id="SSF51621">
    <property type="entry name" value="Phosphoenolpyruvate/pyruvate domain"/>
    <property type="match status" value="1"/>
</dbReference>
<dbReference type="Pfam" id="PF00158">
    <property type="entry name" value="Sigma54_activat"/>
    <property type="match status" value="1"/>
</dbReference>
<dbReference type="SUPFAM" id="SSF52540">
    <property type="entry name" value="P-loop containing nucleoside triphosphate hydrolases"/>
    <property type="match status" value="1"/>
</dbReference>
<evidence type="ECO:0000256" key="4">
    <source>
        <dbReference type="ARBA" id="ARBA00023015"/>
    </source>
</evidence>
<name>A0A6L9MFV5_9HYPH</name>
<dbReference type="PRINTS" id="PR01590">
    <property type="entry name" value="HTHFIS"/>
</dbReference>
<dbReference type="GO" id="GO:0043565">
    <property type="term" value="F:sequence-specific DNA binding"/>
    <property type="evidence" value="ECO:0007669"/>
    <property type="project" value="InterPro"/>
</dbReference>
<evidence type="ECO:0000313" key="8">
    <source>
        <dbReference type="Proteomes" id="UP000476332"/>
    </source>
</evidence>
<keyword evidence="4" id="KW-0805">Transcription regulation</keyword>
<keyword evidence="3" id="KW-0902">Two-component regulatory system</keyword>
<dbReference type="Pfam" id="PF25601">
    <property type="entry name" value="AAA_lid_14"/>
    <property type="match status" value="1"/>
</dbReference>
<accession>A0A6L9MFV5</accession>
<proteinExistence type="predicted"/>
<evidence type="ECO:0000259" key="6">
    <source>
        <dbReference type="PROSITE" id="PS50045"/>
    </source>
</evidence>
<keyword evidence="8" id="KW-1185">Reference proteome</keyword>
<dbReference type="InterPro" id="IPR015813">
    <property type="entry name" value="Pyrv/PenolPyrv_kinase-like_dom"/>
</dbReference>
<evidence type="ECO:0000256" key="5">
    <source>
        <dbReference type="ARBA" id="ARBA00023163"/>
    </source>
</evidence>
<feature type="domain" description="Sigma-54 factor interaction" evidence="6">
    <location>
        <begin position="273"/>
        <end position="493"/>
    </location>
</feature>
<dbReference type="InterPro" id="IPR013785">
    <property type="entry name" value="Aldolase_TIM"/>
</dbReference>